<evidence type="ECO:0000256" key="3">
    <source>
        <dbReference type="ARBA" id="ARBA00022723"/>
    </source>
</evidence>
<dbReference type="Proteomes" id="UP001472866">
    <property type="component" value="Chromosome 13"/>
</dbReference>
<dbReference type="EMBL" id="CP151513">
    <property type="protein sequence ID" value="WZN65665.1"/>
    <property type="molecule type" value="Genomic_DNA"/>
</dbReference>
<evidence type="ECO:0000259" key="7">
    <source>
        <dbReference type="SMART" id="SM01011"/>
    </source>
</evidence>
<evidence type="ECO:0000256" key="4">
    <source>
        <dbReference type="ARBA" id="ARBA00022801"/>
    </source>
</evidence>
<comment type="cofactor">
    <cofactor evidence="1">
        <name>Mn(2+)</name>
        <dbReference type="ChEBI" id="CHEBI:29035"/>
    </cofactor>
</comment>
<dbReference type="GO" id="GO:0030145">
    <property type="term" value="F:manganese ion binding"/>
    <property type="evidence" value="ECO:0007669"/>
    <property type="project" value="InterPro"/>
</dbReference>
<dbReference type="CDD" id="cd01087">
    <property type="entry name" value="Prolidase"/>
    <property type="match status" value="1"/>
</dbReference>
<name>A0AAX4PH70_9CHLO</name>
<accession>A0AAX4PH70</accession>
<keyword evidence="8" id="KW-0031">Aminopeptidase</keyword>
<evidence type="ECO:0000256" key="5">
    <source>
        <dbReference type="ARBA" id="ARBA00023211"/>
    </source>
</evidence>
<evidence type="ECO:0000256" key="1">
    <source>
        <dbReference type="ARBA" id="ARBA00001936"/>
    </source>
</evidence>
<dbReference type="SMART" id="SM01011">
    <property type="entry name" value="AMP_N"/>
    <property type="match status" value="1"/>
</dbReference>
<keyword evidence="3" id="KW-0479">Metal-binding</keyword>
<organism evidence="8 9">
    <name type="scientific">Chloropicon roscoffensis</name>
    <dbReference type="NCBI Taxonomy" id="1461544"/>
    <lineage>
        <taxon>Eukaryota</taxon>
        <taxon>Viridiplantae</taxon>
        <taxon>Chlorophyta</taxon>
        <taxon>Chloropicophyceae</taxon>
        <taxon>Chloropicales</taxon>
        <taxon>Chloropicaceae</taxon>
        <taxon>Chloropicon</taxon>
    </lineage>
</organism>
<feature type="compositionally biased region" description="Low complexity" evidence="6">
    <location>
        <begin position="29"/>
        <end position="48"/>
    </location>
</feature>
<evidence type="ECO:0000313" key="9">
    <source>
        <dbReference type="Proteomes" id="UP001472866"/>
    </source>
</evidence>
<dbReference type="GO" id="GO:0006508">
    <property type="term" value="P:proteolysis"/>
    <property type="evidence" value="ECO:0007669"/>
    <property type="project" value="TreeGrafter"/>
</dbReference>
<dbReference type="InterPro" id="IPR052433">
    <property type="entry name" value="X-Pro_dipept-like"/>
</dbReference>
<dbReference type="Gene3D" id="3.90.230.10">
    <property type="entry name" value="Creatinase/methionine aminopeptidase superfamily"/>
    <property type="match status" value="1"/>
</dbReference>
<dbReference type="InterPro" id="IPR007865">
    <property type="entry name" value="Aminopep_P_N"/>
</dbReference>
<dbReference type="Pfam" id="PF00557">
    <property type="entry name" value="Peptidase_M24"/>
    <property type="match status" value="1"/>
</dbReference>
<comment type="similarity">
    <text evidence="2">Belongs to the peptidase M24B family.</text>
</comment>
<evidence type="ECO:0000256" key="6">
    <source>
        <dbReference type="SAM" id="MobiDB-lite"/>
    </source>
</evidence>
<dbReference type="PANTHER" id="PTHR43226">
    <property type="entry name" value="XAA-PRO AMINOPEPTIDASE 3"/>
    <property type="match status" value="1"/>
</dbReference>
<feature type="region of interest" description="Disordered" evidence="6">
    <location>
        <begin position="29"/>
        <end position="56"/>
    </location>
</feature>
<sequence length="538" mass="59389">MLARRPAATALAALVSRVCPPGITIAPTTTRLASSSSSSSEPAAWTPPGAADETRKPSVLERMSGRLPDGQSKFWHDECARRRDALMNMVSPGTVVLVPAAVLNHVPGTRIPLPYRQEATFFYLTGVYKDSEMVAALECSADGKSVNYKLFCANEDAERQRWEGSRLGPKDQKTLMADCVEPLSHFPSYVREIHTQNRPVVLDAKMWHGHPYASQVLDPRHTTLAKDTTGRSHLEPVLGASVTYNLLESLVHELRWVKTPAEVEVMRASAEITTEAFNTCMGLSRPNMNERQISCMFEFLCRQEGAERMPYPQVVAGGNGACTIHYSDNNKKIFDGELVLMDAGCDFFGYASDVTRTWPIGGKFTDPQREVYEHVLEAHRECMEACVEGNTLRDVHKMSVHLLSRALSRMGIVQKSTQQIILRGLYKPYYPHSIGHWLGMDTHDVHTISAIRPFVEGTVLTIEPGLYLPRNVHEIPSQYRGIGIRLEDDVVVSGGGREPEVLSAAIPVEVDEVEAQVGSLLDAAVGGGRPGTLSVYHN</sequence>
<evidence type="ECO:0000256" key="2">
    <source>
        <dbReference type="ARBA" id="ARBA00008766"/>
    </source>
</evidence>
<dbReference type="InterPro" id="IPR029149">
    <property type="entry name" value="Creatin/AminoP/Spt16_N"/>
</dbReference>
<dbReference type="Pfam" id="PF05195">
    <property type="entry name" value="AMP_N"/>
    <property type="match status" value="1"/>
</dbReference>
<keyword evidence="4" id="KW-0378">Hydrolase</keyword>
<keyword evidence="9" id="KW-1185">Reference proteome</keyword>
<dbReference type="PANTHER" id="PTHR43226:SF4">
    <property type="entry name" value="XAA-PRO AMINOPEPTIDASE 3"/>
    <property type="match status" value="1"/>
</dbReference>
<dbReference type="SUPFAM" id="SSF55920">
    <property type="entry name" value="Creatinase/aminopeptidase"/>
    <property type="match status" value="1"/>
</dbReference>
<dbReference type="AlphaFoldDB" id="A0AAX4PH70"/>
<dbReference type="InterPro" id="IPR036005">
    <property type="entry name" value="Creatinase/aminopeptidase-like"/>
</dbReference>
<dbReference type="SUPFAM" id="SSF53092">
    <property type="entry name" value="Creatinase/prolidase N-terminal domain"/>
    <property type="match status" value="1"/>
</dbReference>
<dbReference type="GO" id="GO:0070006">
    <property type="term" value="F:metalloaminopeptidase activity"/>
    <property type="evidence" value="ECO:0007669"/>
    <property type="project" value="InterPro"/>
</dbReference>
<reference evidence="8 9" key="1">
    <citation type="submission" date="2024-03" db="EMBL/GenBank/DDBJ databases">
        <title>Complete genome sequence of the green alga Chloropicon roscoffensis RCC1871.</title>
        <authorList>
            <person name="Lemieux C."/>
            <person name="Pombert J.-F."/>
            <person name="Otis C."/>
            <person name="Turmel M."/>
        </authorList>
    </citation>
    <scope>NUCLEOTIDE SEQUENCE [LARGE SCALE GENOMIC DNA]</scope>
    <source>
        <strain evidence="8 9">RCC1871</strain>
    </source>
</reference>
<dbReference type="GO" id="GO:0005739">
    <property type="term" value="C:mitochondrion"/>
    <property type="evidence" value="ECO:0007669"/>
    <property type="project" value="TreeGrafter"/>
</dbReference>
<keyword evidence="8" id="KW-0645">Protease</keyword>
<evidence type="ECO:0000313" key="8">
    <source>
        <dbReference type="EMBL" id="WZN65665.1"/>
    </source>
</evidence>
<feature type="domain" description="Aminopeptidase P N-terminal" evidence="7">
    <location>
        <begin position="74"/>
        <end position="203"/>
    </location>
</feature>
<gene>
    <name evidence="8" type="ORF">HKI87_13g72250</name>
</gene>
<proteinExistence type="inferred from homology"/>
<keyword evidence="5" id="KW-0464">Manganese</keyword>
<dbReference type="Gene3D" id="3.40.350.10">
    <property type="entry name" value="Creatinase/prolidase N-terminal domain"/>
    <property type="match status" value="1"/>
</dbReference>
<dbReference type="InterPro" id="IPR000994">
    <property type="entry name" value="Pept_M24"/>
</dbReference>
<protein>
    <submittedName>
        <fullName evidence="8">Xaa-Pro aminopeptidase</fullName>
    </submittedName>
</protein>